<dbReference type="AlphaFoldDB" id="A0A3N2Q8H9"/>
<dbReference type="Gene3D" id="3.60.21.10">
    <property type="match status" value="1"/>
</dbReference>
<dbReference type="RefSeq" id="XP_028470731.1">
    <property type="nucleotide sequence ID" value="XM_028607518.1"/>
</dbReference>
<evidence type="ECO:0000313" key="1">
    <source>
        <dbReference type="EMBL" id="ROT42925.1"/>
    </source>
</evidence>
<dbReference type="SUPFAM" id="SSF56300">
    <property type="entry name" value="Metallo-dependent phosphatases"/>
    <property type="match status" value="1"/>
</dbReference>
<proteinExistence type="predicted"/>
<evidence type="ECO:0008006" key="3">
    <source>
        <dbReference type="Google" id="ProtNLM"/>
    </source>
</evidence>
<keyword evidence="2" id="KW-1185">Reference proteome</keyword>
<dbReference type="PANTHER" id="PTHR12905:SF0">
    <property type="entry name" value="CALCINEURIN-LIKE PHOSPHOESTERASE DOMAIN-CONTAINING PROTEIN"/>
    <property type="match status" value="1"/>
</dbReference>
<dbReference type="InterPro" id="IPR051693">
    <property type="entry name" value="UPF0046_metallophosphoest"/>
</dbReference>
<evidence type="ECO:0000313" key="2">
    <source>
        <dbReference type="Proteomes" id="UP000272025"/>
    </source>
</evidence>
<reference evidence="1 2" key="1">
    <citation type="journal article" date="2018" name="Mol. Ecol.">
        <title>The obligate alkalophilic soda-lake fungus Sodiomyces alkalinus has shifted to a protein diet.</title>
        <authorList>
            <person name="Grum-Grzhimaylo A.A."/>
            <person name="Falkoski D.L."/>
            <person name="van den Heuvel J."/>
            <person name="Valero-Jimenez C.A."/>
            <person name="Min B."/>
            <person name="Choi I.G."/>
            <person name="Lipzen A."/>
            <person name="Daum C.G."/>
            <person name="Aanen D.K."/>
            <person name="Tsang A."/>
            <person name="Henrissat B."/>
            <person name="Bilanenko E.N."/>
            <person name="de Vries R.P."/>
            <person name="van Kan J.A.L."/>
            <person name="Grigoriev I.V."/>
            <person name="Debets A.J.M."/>
        </authorList>
    </citation>
    <scope>NUCLEOTIDE SEQUENCE [LARGE SCALE GENOMIC DNA]</scope>
    <source>
        <strain evidence="1 2">F11</strain>
    </source>
</reference>
<dbReference type="Proteomes" id="UP000272025">
    <property type="component" value="Unassembled WGS sequence"/>
</dbReference>
<dbReference type="GeneID" id="39575996"/>
<organism evidence="1 2">
    <name type="scientific">Sodiomyces alkalinus (strain CBS 110278 / VKM F-3762 / F11)</name>
    <name type="common">Alkaliphilic filamentous fungus</name>
    <dbReference type="NCBI Taxonomy" id="1314773"/>
    <lineage>
        <taxon>Eukaryota</taxon>
        <taxon>Fungi</taxon>
        <taxon>Dikarya</taxon>
        <taxon>Ascomycota</taxon>
        <taxon>Pezizomycotina</taxon>
        <taxon>Sordariomycetes</taxon>
        <taxon>Hypocreomycetidae</taxon>
        <taxon>Glomerellales</taxon>
        <taxon>Plectosphaerellaceae</taxon>
        <taxon>Sodiomyces</taxon>
    </lineage>
</organism>
<dbReference type="InterPro" id="IPR029052">
    <property type="entry name" value="Metallo-depent_PP-like"/>
</dbReference>
<gene>
    <name evidence="1" type="ORF">SODALDRAFT_26689</name>
</gene>
<dbReference type="PANTHER" id="PTHR12905">
    <property type="entry name" value="METALLOPHOSPHOESTERASE"/>
    <property type="match status" value="1"/>
</dbReference>
<accession>A0A3N2Q8H9</accession>
<dbReference type="OrthoDB" id="630188at2759"/>
<sequence>MAYQAEPKTIKTRILCLAGTHNKELRHLPHDEVDLVLHCGDLTKNSKVAEYQEAIQQLAAIKAPLKIVIHGPNDITLDENTWIGCGEAMRPRAPAAVRQLVQRKLEREHVLQMVKAASEDGIRLITTRGTQQILLRNGAFLTLHARPYNRPYGCFADLKYEPSQVFDFDIGHDVDVVMSSYPPLGVLDEGRDGALGGCPNLFSAIALGKPKVHCFGHAHGHWGAKMVKWQDGSTFTMKATHLTAINHRESYPIELAQHFKIDRADSRLEAQRKKEHKRHCEEKGYVETRYPEGVTSPFQSPTRTLFVNATVRGDSEDSEENFPWLVELDLPCVEHRTPIDYSWFERGDTPESFY</sequence>
<name>A0A3N2Q8H9_SODAK</name>
<protein>
    <recommendedName>
        <fullName evidence="3">Calcineurin-like phosphoesterase domain-containing protein</fullName>
    </recommendedName>
</protein>
<dbReference type="EMBL" id="ML119051">
    <property type="protein sequence ID" value="ROT42925.1"/>
    <property type="molecule type" value="Genomic_DNA"/>
</dbReference>